<dbReference type="GO" id="GO:0046872">
    <property type="term" value="F:metal ion binding"/>
    <property type="evidence" value="ECO:0007669"/>
    <property type="project" value="UniProtKB-KW"/>
</dbReference>
<feature type="signal peptide" evidence="9">
    <location>
        <begin position="1"/>
        <end position="20"/>
    </location>
</feature>
<dbReference type="PANTHER" id="PTHR40088:SF1">
    <property type="entry name" value="PECTATE LYASE PEL9"/>
    <property type="match status" value="1"/>
</dbReference>
<dbReference type="InterPro" id="IPR011050">
    <property type="entry name" value="Pectin_lyase_fold/virulence"/>
</dbReference>
<dbReference type="Gene3D" id="2.160.20.10">
    <property type="entry name" value="Single-stranded right-handed beta-helix, Pectin lyase-like"/>
    <property type="match status" value="1"/>
</dbReference>
<dbReference type="InterPro" id="IPR013783">
    <property type="entry name" value="Ig-like_fold"/>
</dbReference>
<dbReference type="PANTHER" id="PTHR40088">
    <property type="entry name" value="PECTATE LYASE (EUROFUNG)"/>
    <property type="match status" value="1"/>
</dbReference>
<evidence type="ECO:0000313" key="12">
    <source>
        <dbReference type="Proteomes" id="UP001207408"/>
    </source>
</evidence>
<evidence type="ECO:0000256" key="7">
    <source>
        <dbReference type="ARBA" id="ARBA00023239"/>
    </source>
</evidence>
<dbReference type="InterPro" id="IPR012334">
    <property type="entry name" value="Pectin_lyas_fold"/>
</dbReference>
<gene>
    <name evidence="11" type="ORF">OM074_00755</name>
</gene>
<accession>A0AAE3SI65</accession>
<evidence type="ECO:0000256" key="5">
    <source>
        <dbReference type="ARBA" id="ARBA00022729"/>
    </source>
</evidence>
<sequence length="1013" mass="112058">MKKLFLGLFFLVLLCSNLFAQTEPSILSSPDTKAWYVAESEYMTLISGNHVDEWADKSGNNYNLWQPSSPLDYRPTFSGDSVVFDTYLDQLENLDFVLSQPITVYLVFKRYGYSGGYHEIVDFDDINIYEYLDGDSISWGIRSVSDGGKLNASSSNKVPKHKYVVLTATFNGTSSSVRINTNTPDIGGTVNASINAVRLLLSHNELNGSVKELIVRGIDDSDSNEISIIQWLMNKHGISDSSEKTQEDLGNSSSDVTEDHNTFGDIGGDYYVSVYGDDDNPGTYDQPFATWQRAIDVAMPGDTVYIRGGVYLTTEPTRIDPEYWKGRVGYCGTKENPICYFGYPGEWPILDCRYHCDSTEIKYNSALTINYAEHLYFKDFEIRNVYQCSEGVNGAISTGYSRNLTFEHIILHDIGQRGFYMNGGAWITHYNDGDTDVYPYWDTPEDTTRFINCDVYNLCDSISPTPGNAADAWKTIHYRGNYISWEGCRAWNYTDDAIDPSLVNGGEWRINQCWAMPGMNEYEYFGDKKMEHNGFKLSSTPYYDPPNSVHMGTVSNCVAAFAHGGFGTLEKNKPRGNFLFYNNTAYYCVQGYGGTGVGTKDNPRTAIYKNNLEYKSTDISAIGGSYGVVLMSDPGLIYPESHNTWDVKDGYPDFQITDSVTVTDDDFVSIDSLEIISQLTAPRKSDGSLPDITVFQLAEGSDLIDAGTYVGLPYNGTAPDIGAFEFGKPIIANQSPKIGITSPVNESLLEESVNSIKIEVEVSDADGEITLVEYYCDNIKIGQSSSSPWAFQWDNIPSGTSSLKAIATDNLNAKTASSVITVTKNTAVANVSPVISITSPSNETVLEASVNSVNIEVEVSDSDGEITLVEYYNDEIKIGQSSSFPWAFQWTGVPLGNSFVKAIATDNNNAKTTSSTIKITKPQTVPPNNIVIKRTSNNPTKRLFAIFFDYTGLNDITVNIINLQTSESSHYKTISPQKVSNKIVIDFIDFPTGNYKIEITDGGSLSQIPVSKN</sequence>
<dbReference type="EMBL" id="JAPDPI010000001">
    <property type="protein sequence ID" value="MCW3804128.1"/>
    <property type="molecule type" value="Genomic_DNA"/>
</dbReference>
<name>A0AAE3SI65_9BACT</name>
<dbReference type="InterPro" id="IPR052052">
    <property type="entry name" value="Polysaccharide_Lyase_9"/>
</dbReference>
<evidence type="ECO:0000256" key="2">
    <source>
        <dbReference type="ARBA" id="ARBA00004613"/>
    </source>
</evidence>
<evidence type="ECO:0000259" key="10">
    <source>
        <dbReference type="Pfam" id="PF22842"/>
    </source>
</evidence>
<evidence type="ECO:0000256" key="4">
    <source>
        <dbReference type="ARBA" id="ARBA00022723"/>
    </source>
</evidence>
<comment type="subcellular location">
    <subcellularLocation>
        <location evidence="2">Secreted</location>
    </subcellularLocation>
</comment>
<proteinExistence type="inferred from homology"/>
<evidence type="ECO:0000256" key="3">
    <source>
        <dbReference type="ARBA" id="ARBA00022525"/>
    </source>
</evidence>
<dbReference type="Pfam" id="PF17957">
    <property type="entry name" value="Big_7"/>
    <property type="match status" value="2"/>
</dbReference>
<evidence type="ECO:0000256" key="8">
    <source>
        <dbReference type="ARBA" id="ARBA00038263"/>
    </source>
</evidence>
<dbReference type="Proteomes" id="UP001207408">
    <property type="component" value="Unassembled WGS sequence"/>
</dbReference>
<dbReference type="InterPro" id="IPR053868">
    <property type="entry name" value="Pel9A-like_beta_helix"/>
</dbReference>
<reference evidence="11" key="1">
    <citation type="submission" date="2022-10" db="EMBL/GenBank/DDBJ databases">
        <authorList>
            <person name="Yu W.X."/>
        </authorList>
    </citation>
    <scope>NUCLEOTIDE SEQUENCE</scope>
    <source>
        <strain evidence="11">D04</strain>
    </source>
</reference>
<organism evidence="11 12">
    <name type="scientific">Plebeiibacterium marinum</name>
    <dbReference type="NCBI Taxonomy" id="2992111"/>
    <lineage>
        <taxon>Bacteria</taxon>
        <taxon>Pseudomonadati</taxon>
        <taxon>Bacteroidota</taxon>
        <taxon>Bacteroidia</taxon>
        <taxon>Marinilabiliales</taxon>
        <taxon>Marinilabiliaceae</taxon>
        <taxon>Plebeiibacterium</taxon>
    </lineage>
</organism>
<protein>
    <submittedName>
        <fullName evidence="11">Ig-like domain-containing protein</fullName>
    </submittedName>
</protein>
<dbReference type="RefSeq" id="WP_301197351.1">
    <property type="nucleotide sequence ID" value="NZ_JAPDPI010000001.1"/>
</dbReference>
<dbReference type="Pfam" id="PF22842">
    <property type="entry name" value="Pel9A-like_beta_helix"/>
    <property type="match status" value="1"/>
</dbReference>
<keyword evidence="6" id="KW-0106">Calcium</keyword>
<feature type="chain" id="PRO_5041956760" evidence="9">
    <location>
        <begin position="21"/>
        <end position="1013"/>
    </location>
</feature>
<comment type="cofactor">
    <cofactor evidence="1">
        <name>Ca(2+)</name>
        <dbReference type="ChEBI" id="CHEBI:29108"/>
    </cofactor>
</comment>
<evidence type="ECO:0000313" key="11">
    <source>
        <dbReference type="EMBL" id="MCW3804128.1"/>
    </source>
</evidence>
<dbReference type="GO" id="GO:0016837">
    <property type="term" value="F:carbon-oxygen lyase activity, acting on polysaccharides"/>
    <property type="evidence" value="ECO:0007669"/>
    <property type="project" value="TreeGrafter"/>
</dbReference>
<evidence type="ECO:0000256" key="6">
    <source>
        <dbReference type="ARBA" id="ARBA00022837"/>
    </source>
</evidence>
<keyword evidence="5 9" id="KW-0732">Signal</keyword>
<evidence type="ECO:0000256" key="1">
    <source>
        <dbReference type="ARBA" id="ARBA00001913"/>
    </source>
</evidence>
<dbReference type="Gene3D" id="2.60.40.10">
    <property type="entry name" value="Immunoglobulins"/>
    <property type="match status" value="2"/>
</dbReference>
<dbReference type="SUPFAM" id="SSF51126">
    <property type="entry name" value="Pectin lyase-like"/>
    <property type="match status" value="1"/>
</dbReference>
<comment type="caution">
    <text evidence="11">The sequence shown here is derived from an EMBL/GenBank/DDBJ whole genome shotgun (WGS) entry which is preliminary data.</text>
</comment>
<keyword evidence="7" id="KW-0456">Lyase</keyword>
<keyword evidence="3" id="KW-0964">Secreted</keyword>
<evidence type="ECO:0000256" key="9">
    <source>
        <dbReference type="SAM" id="SignalP"/>
    </source>
</evidence>
<keyword evidence="12" id="KW-1185">Reference proteome</keyword>
<feature type="domain" description="Pel9A-like right handed beta-helix region" evidence="10">
    <location>
        <begin position="269"/>
        <end position="533"/>
    </location>
</feature>
<keyword evidence="4" id="KW-0479">Metal-binding</keyword>
<dbReference type="AlphaFoldDB" id="A0AAE3SI65"/>
<comment type="similarity">
    <text evidence="8">Belongs to the polysaccharide lyase 9 family.</text>
</comment>
<dbReference type="GO" id="GO:0005576">
    <property type="term" value="C:extracellular region"/>
    <property type="evidence" value="ECO:0007669"/>
    <property type="project" value="UniProtKB-SubCell"/>
</dbReference>